<reference evidence="3 4" key="1">
    <citation type="submission" date="2024-09" db="EMBL/GenBank/DDBJ databases">
        <title>Rethinking Asexuality: The Enigmatic Case of Functional Sexual Genes in Lepraria (Stereocaulaceae).</title>
        <authorList>
            <person name="Doellman M."/>
            <person name="Sun Y."/>
            <person name="Barcenas-Pena A."/>
            <person name="Lumbsch H.T."/>
            <person name="Grewe F."/>
        </authorList>
    </citation>
    <scope>NUCLEOTIDE SEQUENCE [LARGE SCALE GENOMIC DNA]</scope>
    <source>
        <strain evidence="3 4">Grewe 0041</strain>
    </source>
</reference>
<dbReference type="Pfam" id="PF05188">
    <property type="entry name" value="MutS_II"/>
    <property type="match status" value="1"/>
</dbReference>
<sequence>MASNSRASTSYTSATTSYPSNPQRPSATPCLGTSMSRATIARPKTRPRTATSTIGGGDQQIICAINESRGLSPIVGLAFINLSTTEAVLCQISDSQTYVQTVHKLTIFEPTEILLAKTVAQPPTKLYSIINEEFRDYIRISTVDRKYWAENTGIEYIQRLAFKQDVEAIKVSLEGNYYAICCFAAVCCCVVSPLSQT</sequence>
<evidence type="ECO:0000313" key="3">
    <source>
        <dbReference type="EMBL" id="KAL2045347.1"/>
    </source>
</evidence>
<comment type="caution">
    <text evidence="3">The sequence shown here is derived from an EMBL/GenBank/DDBJ whole genome shotgun (WGS) entry which is preliminary data.</text>
</comment>
<dbReference type="Gene3D" id="3.30.420.110">
    <property type="entry name" value="MutS, connector domain"/>
    <property type="match status" value="1"/>
</dbReference>
<dbReference type="InterPro" id="IPR007860">
    <property type="entry name" value="DNA_mmatch_repair_MutS_con_dom"/>
</dbReference>
<feature type="compositionally biased region" description="Polar residues" evidence="1">
    <location>
        <begin position="23"/>
        <end position="34"/>
    </location>
</feature>
<dbReference type="EMBL" id="JBHFEH010000156">
    <property type="protein sequence ID" value="KAL2045347.1"/>
    <property type="molecule type" value="Genomic_DNA"/>
</dbReference>
<evidence type="ECO:0000256" key="1">
    <source>
        <dbReference type="SAM" id="MobiDB-lite"/>
    </source>
</evidence>
<keyword evidence="4" id="KW-1185">Reference proteome</keyword>
<evidence type="ECO:0000313" key="4">
    <source>
        <dbReference type="Proteomes" id="UP001590951"/>
    </source>
</evidence>
<feature type="compositionally biased region" description="Low complexity" evidence="1">
    <location>
        <begin position="1"/>
        <end position="21"/>
    </location>
</feature>
<dbReference type="InterPro" id="IPR036678">
    <property type="entry name" value="MutS_con_dom_sf"/>
</dbReference>
<gene>
    <name evidence="3" type="ORF">ABVK25_012187</name>
</gene>
<feature type="region of interest" description="Disordered" evidence="1">
    <location>
        <begin position="1"/>
        <end position="34"/>
    </location>
</feature>
<accession>A0ABR4AL30</accession>
<protein>
    <recommendedName>
        <fullName evidence="2">DNA mismatch repair protein MutS connector domain-containing protein</fullName>
    </recommendedName>
</protein>
<proteinExistence type="predicted"/>
<dbReference type="Proteomes" id="UP001590951">
    <property type="component" value="Unassembled WGS sequence"/>
</dbReference>
<organism evidence="3 4">
    <name type="scientific">Lepraria finkii</name>
    <dbReference type="NCBI Taxonomy" id="1340010"/>
    <lineage>
        <taxon>Eukaryota</taxon>
        <taxon>Fungi</taxon>
        <taxon>Dikarya</taxon>
        <taxon>Ascomycota</taxon>
        <taxon>Pezizomycotina</taxon>
        <taxon>Lecanoromycetes</taxon>
        <taxon>OSLEUM clade</taxon>
        <taxon>Lecanoromycetidae</taxon>
        <taxon>Lecanorales</taxon>
        <taxon>Lecanorineae</taxon>
        <taxon>Stereocaulaceae</taxon>
        <taxon>Lepraria</taxon>
    </lineage>
</organism>
<feature type="domain" description="DNA mismatch repair protein MutS connector" evidence="2">
    <location>
        <begin position="61"/>
        <end position="185"/>
    </location>
</feature>
<evidence type="ECO:0000259" key="2">
    <source>
        <dbReference type="Pfam" id="PF05188"/>
    </source>
</evidence>
<dbReference type="SUPFAM" id="SSF53150">
    <property type="entry name" value="DNA repair protein MutS, domain II"/>
    <property type="match status" value="1"/>
</dbReference>
<name>A0ABR4AL30_9LECA</name>